<dbReference type="InterPro" id="IPR039564">
    <property type="entry name" value="Peptidase_C39-like"/>
</dbReference>
<evidence type="ECO:0000313" key="2">
    <source>
        <dbReference type="EMBL" id="MFC5346123.1"/>
    </source>
</evidence>
<evidence type="ECO:0000313" key="3">
    <source>
        <dbReference type="Proteomes" id="UP001596152"/>
    </source>
</evidence>
<reference evidence="3" key="1">
    <citation type="journal article" date="2019" name="Int. J. Syst. Evol. Microbiol.">
        <title>The Global Catalogue of Microorganisms (GCM) 10K type strain sequencing project: providing services to taxonomists for standard genome sequencing and annotation.</title>
        <authorList>
            <consortium name="The Broad Institute Genomics Platform"/>
            <consortium name="The Broad Institute Genome Sequencing Center for Infectious Disease"/>
            <person name="Wu L."/>
            <person name="Ma J."/>
        </authorList>
    </citation>
    <scope>NUCLEOTIDE SEQUENCE [LARGE SCALE GENOMIC DNA]</scope>
    <source>
        <strain evidence="3">JCM 12125</strain>
    </source>
</reference>
<comment type="caution">
    <text evidence="2">The sequence shown here is derived from an EMBL/GenBank/DDBJ whole genome shotgun (WGS) entry which is preliminary data.</text>
</comment>
<keyword evidence="3" id="KW-1185">Reference proteome</keyword>
<evidence type="ECO:0000259" key="1">
    <source>
        <dbReference type="Pfam" id="PF13529"/>
    </source>
</evidence>
<sequence length="202" mass="22122">MLSRRLILGGGAALVTTGCDQAVDAQTRATQRVELGVIHIRQEAMQAVPTAAAMILHYYGDPRPPRELKSLAHGRTYDEALPFNDFTVTAYDDLLRGIGQLGYGWIERRYAVTAQGLDEGLRAITEALADGRPVLADVSVPEGHAFVVHGFDAARRELHIVDPKAPAPGRYSMSYAAFGEVWNESAYGRDGRYLILTRPRTA</sequence>
<feature type="domain" description="Peptidase C39-like" evidence="1">
    <location>
        <begin position="49"/>
        <end position="163"/>
    </location>
</feature>
<proteinExistence type="predicted"/>
<dbReference type="PROSITE" id="PS51257">
    <property type="entry name" value="PROKAR_LIPOPROTEIN"/>
    <property type="match status" value="1"/>
</dbReference>
<gene>
    <name evidence="2" type="ORF">ACFPIE_19575</name>
</gene>
<accession>A0ABW0FYW7</accession>
<protein>
    <submittedName>
        <fullName evidence="2">C39 family peptidase</fullName>
    </submittedName>
</protein>
<name>A0ABW0FYW7_9CAUL</name>
<dbReference type="EMBL" id="JBHSLF010000055">
    <property type="protein sequence ID" value="MFC5346123.1"/>
    <property type="molecule type" value="Genomic_DNA"/>
</dbReference>
<organism evidence="2 3">
    <name type="scientific">Brevundimonas staleyi</name>
    <dbReference type="NCBI Taxonomy" id="74326"/>
    <lineage>
        <taxon>Bacteria</taxon>
        <taxon>Pseudomonadati</taxon>
        <taxon>Pseudomonadota</taxon>
        <taxon>Alphaproteobacteria</taxon>
        <taxon>Caulobacterales</taxon>
        <taxon>Caulobacteraceae</taxon>
        <taxon>Brevundimonas</taxon>
    </lineage>
</organism>
<dbReference type="Pfam" id="PF13529">
    <property type="entry name" value="Peptidase_C39_2"/>
    <property type="match status" value="1"/>
</dbReference>
<dbReference type="Gene3D" id="3.90.70.10">
    <property type="entry name" value="Cysteine proteinases"/>
    <property type="match status" value="1"/>
</dbReference>
<dbReference type="Proteomes" id="UP001596152">
    <property type="component" value="Unassembled WGS sequence"/>
</dbReference>
<dbReference type="RefSeq" id="WP_374038309.1">
    <property type="nucleotide sequence ID" value="NZ_CP169082.1"/>
</dbReference>